<keyword evidence="3" id="KW-1185">Reference proteome</keyword>
<dbReference type="EMBL" id="JBBPBK010000012">
    <property type="protein sequence ID" value="KAK9273805.1"/>
    <property type="molecule type" value="Genomic_DNA"/>
</dbReference>
<accession>A0AAP0WNI8</accession>
<sequence>MPIKEERLQQATSFITVILFKSALNWPAAVCKPSTKGTHNGGEASLKVVHKHGPCSPLFTSKTQIKPLDNLYDPDTTIPAKPDRGAGGYIVTIGLGTPKKELSLIFDTGSDLHLDSMPAMQTSLLPTKGTHLRPF</sequence>
<dbReference type="InterPro" id="IPR021109">
    <property type="entry name" value="Peptidase_aspartic_dom_sf"/>
</dbReference>
<evidence type="ECO:0000259" key="1">
    <source>
        <dbReference type="PROSITE" id="PS51767"/>
    </source>
</evidence>
<dbReference type="Proteomes" id="UP001415857">
    <property type="component" value="Unassembled WGS sequence"/>
</dbReference>
<protein>
    <recommendedName>
        <fullName evidence="1">Peptidase A1 domain-containing protein</fullName>
    </recommendedName>
</protein>
<evidence type="ECO:0000313" key="2">
    <source>
        <dbReference type="EMBL" id="KAK9273805.1"/>
    </source>
</evidence>
<reference evidence="2 3" key="1">
    <citation type="journal article" date="2024" name="Plant J.">
        <title>Genome sequences and population genomics reveal climatic adaptation and genomic divergence between two closely related sweetgum species.</title>
        <authorList>
            <person name="Xu W.Q."/>
            <person name="Ren C.Q."/>
            <person name="Zhang X.Y."/>
            <person name="Comes H.P."/>
            <person name="Liu X.H."/>
            <person name="Li Y.G."/>
            <person name="Kettle C.J."/>
            <person name="Jalonen R."/>
            <person name="Gaisberger H."/>
            <person name="Ma Y.Z."/>
            <person name="Qiu Y.X."/>
        </authorList>
    </citation>
    <scope>NUCLEOTIDE SEQUENCE [LARGE SCALE GENOMIC DNA]</scope>
    <source>
        <strain evidence="2">Hangzhou</strain>
    </source>
</reference>
<feature type="domain" description="Peptidase A1" evidence="1">
    <location>
        <begin position="89"/>
        <end position="135"/>
    </location>
</feature>
<dbReference type="PROSITE" id="PS51767">
    <property type="entry name" value="PEPTIDASE_A1"/>
    <property type="match status" value="1"/>
</dbReference>
<gene>
    <name evidence="2" type="ORF">L1049_018615</name>
</gene>
<dbReference type="Pfam" id="PF00026">
    <property type="entry name" value="Asp"/>
    <property type="match status" value="1"/>
</dbReference>
<dbReference type="AlphaFoldDB" id="A0AAP0WNI8"/>
<dbReference type="Gene3D" id="2.40.70.10">
    <property type="entry name" value="Acid Proteases"/>
    <property type="match status" value="1"/>
</dbReference>
<comment type="caution">
    <text evidence="2">The sequence shown here is derived from an EMBL/GenBank/DDBJ whole genome shotgun (WGS) entry which is preliminary data.</text>
</comment>
<organism evidence="2 3">
    <name type="scientific">Liquidambar formosana</name>
    <name type="common">Formosan gum</name>
    <dbReference type="NCBI Taxonomy" id="63359"/>
    <lineage>
        <taxon>Eukaryota</taxon>
        <taxon>Viridiplantae</taxon>
        <taxon>Streptophyta</taxon>
        <taxon>Embryophyta</taxon>
        <taxon>Tracheophyta</taxon>
        <taxon>Spermatophyta</taxon>
        <taxon>Magnoliopsida</taxon>
        <taxon>eudicotyledons</taxon>
        <taxon>Gunneridae</taxon>
        <taxon>Pentapetalae</taxon>
        <taxon>Saxifragales</taxon>
        <taxon>Altingiaceae</taxon>
        <taxon>Liquidambar</taxon>
    </lineage>
</organism>
<name>A0AAP0WNI8_LIQFO</name>
<evidence type="ECO:0000313" key="3">
    <source>
        <dbReference type="Proteomes" id="UP001415857"/>
    </source>
</evidence>
<proteinExistence type="predicted"/>
<dbReference type="InterPro" id="IPR033121">
    <property type="entry name" value="PEPTIDASE_A1"/>
</dbReference>
<dbReference type="SUPFAM" id="SSF50630">
    <property type="entry name" value="Acid proteases"/>
    <property type="match status" value="1"/>
</dbReference>